<gene>
    <name evidence="2" type="ORF">OY187_04650</name>
</gene>
<dbReference type="Proteomes" id="UP001084650">
    <property type="component" value="Unassembled WGS sequence"/>
</dbReference>
<evidence type="ECO:0000256" key="1">
    <source>
        <dbReference type="SAM" id="MobiDB-lite"/>
    </source>
</evidence>
<feature type="region of interest" description="Disordered" evidence="1">
    <location>
        <begin position="22"/>
        <end position="50"/>
    </location>
</feature>
<dbReference type="RefSeq" id="WP_268785449.1">
    <property type="nucleotide sequence ID" value="NZ_JAPQYE010000002.1"/>
</dbReference>
<proteinExistence type="predicted"/>
<evidence type="ECO:0000313" key="3">
    <source>
        <dbReference type="Proteomes" id="UP001084650"/>
    </source>
</evidence>
<comment type="caution">
    <text evidence="2">The sequence shown here is derived from an EMBL/GenBank/DDBJ whole genome shotgun (WGS) entry which is preliminary data.</text>
</comment>
<sequence length="254" mass="27429">MDGTRRLLAAALLMTIVSACTPEPPPYESRYTPPAPTAPPPPPMAPGASFLDDFERAETPAGLDQDWELRGADPGKPALPVQKGAFIRDGHYVSSDDSNTYAVQTLRDVVRRVGAEGRWTKIGNGGYETLIMGIAADDSLNGNQLQLVITPAGWELRKHPDGDSSEAVGKASFDPPLAVNGTYRFEMDVEDESVTVRVAGVEKRVQVDTVGLLGERVYWQHYSAPDELPIGAKFCVDMVWAAEQGKPLSPVPAQ</sequence>
<protein>
    <recommendedName>
        <fullName evidence="4">Lipoprotein</fullName>
    </recommendedName>
</protein>
<keyword evidence="3" id="KW-1185">Reference proteome</keyword>
<dbReference type="EMBL" id="JAPQYE010000002">
    <property type="protein sequence ID" value="MCZ0727326.1"/>
    <property type="molecule type" value="Genomic_DNA"/>
</dbReference>
<feature type="compositionally biased region" description="Pro residues" evidence="1">
    <location>
        <begin position="22"/>
        <end position="45"/>
    </location>
</feature>
<name>A0ABT4HAU8_MYCIR</name>
<reference evidence="2" key="1">
    <citation type="submission" date="2022-12" db="EMBL/GenBank/DDBJ databases">
        <title>Whole genome sequence of Mycolicibacterium iranicum strain SBH312.</title>
        <authorList>
            <person name="Jani J."/>
            <person name="Arifin Mustapha Z."/>
            <person name="Ahmed K."/>
            <person name="Kai Ling C."/>
        </authorList>
    </citation>
    <scope>NUCLEOTIDE SEQUENCE</scope>
    <source>
        <strain evidence="2">SBH312</strain>
    </source>
</reference>
<evidence type="ECO:0000313" key="2">
    <source>
        <dbReference type="EMBL" id="MCZ0727326.1"/>
    </source>
</evidence>
<dbReference type="PROSITE" id="PS51257">
    <property type="entry name" value="PROKAR_LIPOPROTEIN"/>
    <property type="match status" value="1"/>
</dbReference>
<organism evidence="2 3">
    <name type="scientific">Mycolicibacterium iranicum</name>
    <name type="common">Mycobacterium iranicum</name>
    <dbReference type="NCBI Taxonomy" id="912594"/>
    <lineage>
        <taxon>Bacteria</taxon>
        <taxon>Bacillati</taxon>
        <taxon>Actinomycetota</taxon>
        <taxon>Actinomycetes</taxon>
        <taxon>Mycobacteriales</taxon>
        <taxon>Mycobacteriaceae</taxon>
        <taxon>Mycolicibacterium</taxon>
    </lineage>
</organism>
<accession>A0ABT4HAU8</accession>
<evidence type="ECO:0008006" key="4">
    <source>
        <dbReference type="Google" id="ProtNLM"/>
    </source>
</evidence>